<proteinExistence type="predicted"/>
<name>A0A0A0EK27_9GAMM</name>
<evidence type="ECO:0000313" key="1">
    <source>
        <dbReference type="EMBL" id="KGM50719.1"/>
    </source>
</evidence>
<dbReference type="AlphaFoldDB" id="A0A0A0EK27"/>
<gene>
    <name evidence="1" type="ORF">N800_14605</name>
</gene>
<organism evidence="1 2">
    <name type="scientific">Lysobacter daejeonensis GH1-9</name>
    <dbReference type="NCBI Taxonomy" id="1385517"/>
    <lineage>
        <taxon>Bacteria</taxon>
        <taxon>Pseudomonadati</taxon>
        <taxon>Pseudomonadota</taxon>
        <taxon>Gammaproteobacteria</taxon>
        <taxon>Lysobacterales</taxon>
        <taxon>Lysobacteraceae</taxon>
        <taxon>Aerolutibacter</taxon>
    </lineage>
</organism>
<keyword evidence="2" id="KW-1185">Reference proteome</keyword>
<dbReference type="Proteomes" id="UP000029998">
    <property type="component" value="Unassembled WGS sequence"/>
</dbReference>
<comment type="caution">
    <text evidence="1">The sequence shown here is derived from an EMBL/GenBank/DDBJ whole genome shotgun (WGS) entry which is preliminary data.</text>
</comment>
<accession>A0A0A0EK27</accession>
<sequence length="82" mass="8751">MKITDFLVMDSDGNTIPADPFGNNLAFCCPSCGYPVLAITLANQRGSDEMHPAICRGCYAAYFLDIRPSAEKLYVQAAGSAA</sequence>
<dbReference type="EMBL" id="AVPU01000078">
    <property type="protein sequence ID" value="KGM50719.1"/>
    <property type="molecule type" value="Genomic_DNA"/>
</dbReference>
<protein>
    <submittedName>
        <fullName evidence="1">Uncharacterized protein</fullName>
    </submittedName>
</protein>
<dbReference type="eggNOG" id="ENOG502ZJW0">
    <property type="taxonomic scope" value="Bacteria"/>
</dbReference>
<reference evidence="1 2" key="1">
    <citation type="submission" date="2013-08" db="EMBL/GenBank/DDBJ databases">
        <title>Genome sequencing of Lysobacter.</title>
        <authorList>
            <person name="Zhang S."/>
            <person name="Wang G."/>
        </authorList>
    </citation>
    <scope>NUCLEOTIDE SEQUENCE [LARGE SCALE GENOMIC DNA]</scope>
    <source>
        <strain evidence="1 2">GH1-9</strain>
    </source>
</reference>
<evidence type="ECO:0000313" key="2">
    <source>
        <dbReference type="Proteomes" id="UP000029998"/>
    </source>
</evidence>